<dbReference type="EMBL" id="LVVK01000015">
    <property type="protein sequence ID" value="OPB41321.1"/>
    <property type="molecule type" value="Genomic_DNA"/>
</dbReference>
<dbReference type="Proteomes" id="UP000191004">
    <property type="component" value="Unassembled WGS sequence"/>
</dbReference>
<keyword evidence="5" id="KW-0378">Hydrolase</keyword>
<keyword evidence="6" id="KW-0325">Glycoprotein</keyword>
<dbReference type="GO" id="GO:0006508">
    <property type="term" value="P:proteolysis"/>
    <property type="evidence" value="ECO:0007669"/>
    <property type="project" value="UniProtKB-KW"/>
</dbReference>
<dbReference type="AlphaFoldDB" id="A0A1T3CJW8"/>
<reference evidence="7 8" key="1">
    <citation type="submission" date="2016-04" db="EMBL/GenBank/DDBJ databases">
        <title>Multiple horizontal gene transfer events from other fungi enriched the ability of the initially mycotrophic fungus Trichoderma (Ascomycota) to feed on dead plant biomass.</title>
        <authorList>
            <person name="Atanasova L."/>
            <person name="Chenthamara K."/>
            <person name="Zhang J."/>
            <person name="Grujic M."/>
            <person name="Henrissat B."/>
            <person name="Kuo A."/>
            <person name="Aertz A."/>
            <person name="Salamov A."/>
            <person name="Lipzen A."/>
            <person name="Labutti K."/>
            <person name="Barry K."/>
            <person name="Miao Y."/>
            <person name="Rahimi M.J."/>
            <person name="Shen Q."/>
            <person name="Grigoriev I.V."/>
            <person name="Kubicek C.P."/>
            <person name="Druzhinina I.S."/>
        </authorList>
    </citation>
    <scope>NUCLEOTIDE SEQUENCE [LARGE SCALE GENOMIC DNA]</scope>
    <source>
        <strain evidence="7 8">NJAU 4742</strain>
    </source>
</reference>
<evidence type="ECO:0000256" key="6">
    <source>
        <dbReference type="ARBA" id="ARBA00023180"/>
    </source>
</evidence>
<keyword evidence="8" id="KW-1185">Reference proteome</keyword>
<name>A0A1T3CJW8_9HYPO</name>
<dbReference type="PANTHER" id="PTHR11802:SF113">
    <property type="entry name" value="SERINE CARBOXYPEPTIDASE CTSA-4.1"/>
    <property type="match status" value="1"/>
</dbReference>
<dbReference type="Gene3D" id="3.40.50.1820">
    <property type="entry name" value="alpha/beta hydrolase"/>
    <property type="match status" value="1"/>
</dbReference>
<dbReference type="InterPro" id="IPR029058">
    <property type="entry name" value="AB_hydrolase_fold"/>
</dbReference>
<organism evidence="7 8">
    <name type="scientific">Trichoderma guizhouense</name>
    <dbReference type="NCBI Taxonomy" id="1491466"/>
    <lineage>
        <taxon>Eukaryota</taxon>
        <taxon>Fungi</taxon>
        <taxon>Dikarya</taxon>
        <taxon>Ascomycota</taxon>
        <taxon>Pezizomycotina</taxon>
        <taxon>Sordariomycetes</taxon>
        <taxon>Hypocreomycetidae</taxon>
        <taxon>Hypocreales</taxon>
        <taxon>Hypocreaceae</taxon>
        <taxon>Trichoderma</taxon>
    </lineage>
</organism>
<dbReference type="EC" id="3.4.16.5" evidence="2"/>
<dbReference type="SUPFAM" id="SSF53474">
    <property type="entry name" value="alpha/beta-Hydrolases"/>
    <property type="match status" value="1"/>
</dbReference>
<comment type="caution">
    <text evidence="7">The sequence shown here is derived from an EMBL/GenBank/DDBJ whole genome shotgun (WGS) entry which is preliminary data.</text>
</comment>
<evidence type="ECO:0000256" key="1">
    <source>
        <dbReference type="ARBA" id="ARBA00009431"/>
    </source>
</evidence>
<protein>
    <recommendedName>
        <fullName evidence="2">carboxypeptidase C</fullName>
        <ecNumber evidence="2">3.4.16.5</ecNumber>
    </recommendedName>
</protein>
<evidence type="ECO:0000256" key="2">
    <source>
        <dbReference type="ARBA" id="ARBA00012446"/>
    </source>
</evidence>
<evidence type="ECO:0000256" key="5">
    <source>
        <dbReference type="ARBA" id="ARBA00022801"/>
    </source>
</evidence>
<dbReference type="GO" id="GO:0000324">
    <property type="term" value="C:fungal-type vacuole"/>
    <property type="evidence" value="ECO:0007669"/>
    <property type="project" value="TreeGrafter"/>
</dbReference>
<sequence length="408" mass="45557">MQYRQPTVYRQSTPVCRQEFVLLGPGASSLPGLFEEIGPCELTAGLNTTANPYSWANFANVLFLDQPAGVGFSTPADDGSYPVTLAEASDDFAAFLTRFVKQYPQYFQHGFYIAGESFGGRYVPRFTADLVRRQLAGAPDAFPVQVRGIVLANALVDGTYSSLGHYELFCTDSPTADLLRFNATACDAIAAAMPEAERLQRMCQATYDASLCQTAIEFGQRNLYKYFQEQVDALKHSPYDLRLGCDVPPICIPQSEYSTGDYFNKPEIQSLLGIGEYQKYVSINFDLNAKWSTRPEIMLPTTREVSYLVDIAKVRFLVLNGNYDVIINSPGIFREWADLPWHGNIQFRLDPTRDWYFRDSKGALQKGGQLKGRGQQVQVAGVDNAGHMSPGDQKESVAYLVHEWIQQS</sequence>
<keyword evidence="4" id="KW-0645">Protease</keyword>
<dbReference type="Gene3D" id="1.10.287.410">
    <property type="match status" value="1"/>
</dbReference>
<accession>A0A1T3CJW8</accession>
<keyword evidence="3 7" id="KW-0121">Carboxypeptidase</keyword>
<evidence type="ECO:0000256" key="3">
    <source>
        <dbReference type="ARBA" id="ARBA00022645"/>
    </source>
</evidence>
<dbReference type="GO" id="GO:0004185">
    <property type="term" value="F:serine-type carboxypeptidase activity"/>
    <property type="evidence" value="ECO:0007669"/>
    <property type="project" value="UniProtKB-EC"/>
</dbReference>
<dbReference type="InterPro" id="IPR001563">
    <property type="entry name" value="Peptidase_S10"/>
</dbReference>
<gene>
    <name evidence="7" type="ORF">A0O28_0080390</name>
</gene>
<evidence type="ECO:0000256" key="4">
    <source>
        <dbReference type="ARBA" id="ARBA00022670"/>
    </source>
</evidence>
<dbReference type="PRINTS" id="PR00724">
    <property type="entry name" value="CRBOXYPTASEC"/>
</dbReference>
<dbReference type="PANTHER" id="PTHR11802">
    <property type="entry name" value="SERINE PROTEASE FAMILY S10 SERINE CARBOXYPEPTIDASE"/>
    <property type="match status" value="1"/>
</dbReference>
<comment type="similarity">
    <text evidence="1">Belongs to the peptidase S10 family.</text>
</comment>
<proteinExistence type="inferred from homology"/>
<dbReference type="OrthoDB" id="443318at2759"/>
<evidence type="ECO:0000313" key="8">
    <source>
        <dbReference type="Proteomes" id="UP000191004"/>
    </source>
</evidence>
<dbReference type="Pfam" id="PF00450">
    <property type="entry name" value="Peptidase_S10"/>
    <property type="match status" value="1"/>
</dbReference>
<evidence type="ECO:0000313" key="7">
    <source>
        <dbReference type="EMBL" id="OPB41321.1"/>
    </source>
</evidence>